<sequence length="89" mass="9713">MGGIIDPLSHHFEVKNWRHTSQFSGECQPYPVLPCGSGVYKGNPGQLIPEGPKSGQFDPPDSAMRSRVTENIFAQILMAPEKQCSPSSL</sequence>
<dbReference type="AlphaFoldDB" id="A0A0Q3RQP6"/>
<gene>
    <name evidence="2" type="ORF">AAES_30502</name>
</gene>
<accession>A0A0Q3RQP6</accession>
<evidence type="ECO:0000256" key="1">
    <source>
        <dbReference type="SAM" id="MobiDB-lite"/>
    </source>
</evidence>
<organism evidence="2 3">
    <name type="scientific">Amazona aestiva</name>
    <name type="common">Blue-fronted Amazon parrot</name>
    <dbReference type="NCBI Taxonomy" id="12930"/>
    <lineage>
        <taxon>Eukaryota</taxon>
        <taxon>Metazoa</taxon>
        <taxon>Chordata</taxon>
        <taxon>Craniata</taxon>
        <taxon>Vertebrata</taxon>
        <taxon>Euteleostomi</taxon>
        <taxon>Archelosauria</taxon>
        <taxon>Archosauria</taxon>
        <taxon>Dinosauria</taxon>
        <taxon>Saurischia</taxon>
        <taxon>Theropoda</taxon>
        <taxon>Coelurosauria</taxon>
        <taxon>Aves</taxon>
        <taxon>Neognathae</taxon>
        <taxon>Neoaves</taxon>
        <taxon>Telluraves</taxon>
        <taxon>Australaves</taxon>
        <taxon>Psittaciformes</taxon>
        <taxon>Psittacidae</taxon>
        <taxon>Amazona</taxon>
    </lineage>
</organism>
<proteinExistence type="predicted"/>
<feature type="region of interest" description="Disordered" evidence="1">
    <location>
        <begin position="43"/>
        <end position="62"/>
    </location>
</feature>
<protein>
    <submittedName>
        <fullName evidence="2">Uncharacterized protein</fullName>
    </submittedName>
</protein>
<reference evidence="2 3" key="1">
    <citation type="submission" date="2015-10" db="EMBL/GenBank/DDBJ databases">
        <authorList>
            <person name="Gilbert D.G."/>
        </authorList>
    </citation>
    <scope>NUCLEOTIDE SEQUENCE [LARGE SCALE GENOMIC DNA]</scope>
    <source>
        <strain evidence="2">FVVF132</strain>
    </source>
</reference>
<keyword evidence="3" id="KW-1185">Reference proteome</keyword>
<comment type="caution">
    <text evidence="2">The sequence shown here is derived from an EMBL/GenBank/DDBJ whole genome shotgun (WGS) entry which is preliminary data.</text>
</comment>
<name>A0A0Q3RQP6_AMAAE</name>
<evidence type="ECO:0000313" key="3">
    <source>
        <dbReference type="Proteomes" id="UP000051836"/>
    </source>
</evidence>
<dbReference type="EMBL" id="LMAW01000547">
    <property type="protein sequence ID" value="KQL32294.1"/>
    <property type="molecule type" value="Genomic_DNA"/>
</dbReference>
<evidence type="ECO:0000313" key="2">
    <source>
        <dbReference type="EMBL" id="KQL32294.1"/>
    </source>
</evidence>
<dbReference type="Proteomes" id="UP000051836">
    <property type="component" value="Unassembled WGS sequence"/>
</dbReference>